<dbReference type="PANTHER" id="PTHR11839:SF18">
    <property type="entry name" value="NUDIX HYDROLASE DOMAIN-CONTAINING PROTEIN"/>
    <property type="match status" value="1"/>
</dbReference>
<dbReference type="GeneID" id="80332365"/>
<feature type="domain" description="Nudix hydrolase" evidence="3">
    <location>
        <begin position="35"/>
        <end position="167"/>
    </location>
</feature>
<dbReference type="SUPFAM" id="SSF55811">
    <property type="entry name" value="Nudix"/>
    <property type="match status" value="1"/>
</dbReference>
<dbReference type="GO" id="GO:0005829">
    <property type="term" value="C:cytosol"/>
    <property type="evidence" value="ECO:0007669"/>
    <property type="project" value="TreeGrafter"/>
</dbReference>
<comment type="cofactor">
    <cofactor evidence="1">
        <name>Mg(2+)</name>
        <dbReference type="ChEBI" id="CHEBI:18420"/>
    </cofactor>
</comment>
<gene>
    <name evidence="4" type="ORF">FOH10_08140</name>
</gene>
<evidence type="ECO:0000256" key="2">
    <source>
        <dbReference type="ARBA" id="ARBA00022801"/>
    </source>
</evidence>
<dbReference type="InterPro" id="IPR015797">
    <property type="entry name" value="NUDIX_hydrolase-like_dom_sf"/>
</dbReference>
<protein>
    <submittedName>
        <fullName evidence="4">NUDIX hydrolase</fullName>
    </submittedName>
</protein>
<evidence type="ECO:0000313" key="4">
    <source>
        <dbReference type="EMBL" id="QDP78717.1"/>
    </source>
</evidence>
<keyword evidence="2 4" id="KW-0378">Hydrolase</keyword>
<proteinExistence type="predicted"/>
<dbReference type="Proteomes" id="UP000317039">
    <property type="component" value="Chromosome"/>
</dbReference>
<dbReference type="Pfam" id="PF00293">
    <property type="entry name" value="NUDIX"/>
    <property type="match status" value="1"/>
</dbReference>
<evidence type="ECO:0000313" key="5">
    <source>
        <dbReference type="Proteomes" id="UP000317039"/>
    </source>
</evidence>
<reference evidence="4 5" key="1">
    <citation type="submission" date="2019-07" db="EMBL/GenBank/DDBJ databases">
        <title>Complete Genome Sequence and Methylome Analysis of Nocardia otitidis-caviarum NEB252.</title>
        <authorList>
            <person name="Fomenkov A."/>
            <person name="Anton B.P."/>
            <person name="Vincze T."/>
            <person name="Roberts R.J."/>
        </authorList>
    </citation>
    <scope>NUCLEOTIDE SEQUENCE [LARGE SCALE GENOMIC DNA]</scope>
    <source>
        <strain evidence="4 5">NEB252</strain>
    </source>
</reference>
<name>A0A516NII4_9NOCA</name>
<dbReference type="RefSeq" id="WP_143980269.1">
    <property type="nucleotide sequence ID" value="NZ_CP041695.1"/>
</dbReference>
<dbReference type="AlphaFoldDB" id="A0A516NII4"/>
<dbReference type="CDD" id="cd24161">
    <property type="entry name" value="NUDIX_ADPRase_Ndx2"/>
    <property type="match status" value="1"/>
</dbReference>
<sequence>METIDSREVYSNAWMTVREDAIRRADGSTSIYGVVDRSDFAIVVPRDGERFHLVEQYRYPLGRRSWEFPAGSLPDRATAAEPIEIAHRELREETGLRAATMTYLGELAPAPAVCSNRGHYFLATDLTAGPHEREVEEQDMRSAWFTRAELESMISSGVIIDADTVAAYTLLLFHERTR</sequence>
<accession>A0A516NII4</accession>
<dbReference type="EMBL" id="CP041695">
    <property type="protein sequence ID" value="QDP78717.1"/>
    <property type="molecule type" value="Genomic_DNA"/>
</dbReference>
<dbReference type="GO" id="GO:0019693">
    <property type="term" value="P:ribose phosphate metabolic process"/>
    <property type="evidence" value="ECO:0007669"/>
    <property type="project" value="TreeGrafter"/>
</dbReference>
<dbReference type="PROSITE" id="PS51462">
    <property type="entry name" value="NUDIX"/>
    <property type="match status" value="1"/>
</dbReference>
<evidence type="ECO:0000256" key="1">
    <source>
        <dbReference type="ARBA" id="ARBA00001946"/>
    </source>
</evidence>
<dbReference type="PANTHER" id="PTHR11839">
    <property type="entry name" value="UDP/ADP-SUGAR PYROPHOSPHATASE"/>
    <property type="match status" value="1"/>
</dbReference>
<dbReference type="Gene3D" id="3.90.79.10">
    <property type="entry name" value="Nucleoside Triphosphate Pyrophosphohydrolase"/>
    <property type="match status" value="1"/>
</dbReference>
<dbReference type="InterPro" id="IPR000086">
    <property type="entry name" value="NUDIX_hydrolase_dom"/>
</dbReference>
<dbReference type="GO" id="GO:0016787">
    <property type="term" value="F:hydrolase activity"/>
    <property type="evidence" value="ECO:0007669"/>
    <property type="project" value="UniProtKB-KW"/>
</dbReference>
<dbReference type="KEGG" id="nod:FOH10_08140"/>
<organism evidence="4 5">
    <name type="scientific">Nocardia otitidiscaviarum</name>
    <dbReference type="NCBI Taxonomy" id="1823"/>
    <lineage>
        <taxon>Bacteria</taxon>
        <taxon>Bacillati</taxon>
        <taxon>Actinomycetota</taxon>
        <taxon>Actinomycetes</taxon>
        <taxon>Mycobacteriales</taxon>
        <taxon>Nocardiaceae</taxon>
        <taxon>Nocardia</taxon>
    </lineage>
</organism>
<evidence type="ECO:0000259" key="3">
    <source>
        <dbReference type="PROSITE" id="PS51462"/>
    </source>
</evidence>
<dbReference type="GO" id="GO:0006753">
    <property type="term" value="P:nucleoside phosphate metabolic process"/>
    <property type="evidence" value="ECO:0007669"/>
    <property type="project" value="TreeGrafter"/>
</dbReference>